<dbReference type="SUPFAM" id="SSF82171">
    <property type="entry name" value="DPP6 N-terminal domain-like"/>
    <property type="match status" value="1"/>
</dbReference>
<gene>
    <name evidence="1" type="ORF">SH1V18_05430</name>
</gene>
<dbReference type="RefSeq" id="WP_281811990.1">
    <property type="nucleotide sequence ID" value="NZ_BRLB01000001.1"/>
</dbReference>
<dbReference type="Proteomes" id="UP001144256">
    <property type="component" value="Unassembled WGS sequence"/>
</dbReference>
<proteinExistence type="predicted"/>
<evidence type="ECO:0000313" key="2">
    <source>
        <dbReference type="Proteomes" id="UP001144256"/>
    </source>
</evidence>
<reference evidence="1" key="1">
    <citation type="submission" date="2022-06" db="EMBL/GenBank/DDBJ databases">
        <title>Vallitalea longa sp. nov., an anaerobic bacterium isolated from marine sediment.</title>
        <authorList>
            <person name="Hirano S."/>
            <person name="Terahara T."/>
            <person name="Mori K."/>
            <person name="Hamada M."/>
            <person name="Matsumoto R."/>
            <person name="Kobayashi T."/>
        </authorList>
    </citation>
    <scope>NUCLEOTIDE SEQUENCE</scope>
    <source>
        <strain evidence="1">SH18-1</strain>
    </source>
</reference>
<organism evidence="1 2">
    <name type="scientific">Vallitalea longa</name>
    <dbReference type="NCBI Taxonomy" id="2936439"/>
    <lineage>
        <taxon>Bacteria</taxon>
        <taxon>Bacillati</taxon>
        <taxon>Bacillota</taxon>
        <taxon>Clostridia</taxon>
        <taxon>Lachnospirales</taxon>
        <taxon>Vallitaleaceae</taxon>
        <taxon>Vallitalea</taxon>
    </lineage>
</organism>
<evidence type="ECO:0000313" key="1">
    <source>
        <dbReference type="EMBL" id="GKX28063.1"/>
    </source>
</evidence>
<keyword evidence="2" id="KW-1185">Reference proteome</keyword>
<protein>
    <submittedName>
        <fullName evidence="1">Uncharacterized protein</fullName>
    </submittedName>
</protein>
<dbReference type="AlphaFoldDB" id="A0A9W5YB68"/>
<sequence>MNHGRRVMSILIAAMLICTFTGYSGVKAQAKEGENIKTLDSQEKNKNDVLAIKKTIQVEDFKGYKWLDNNRILGVSYKNDDYRNIAIYNVTKNTVEELTNYKGTEKYIDTIKEKSEAKCHYQYKELIKDFVLFSVKTGGSEPYKILSYDLKNDKLVKVDENVGASKYAGNNKLYYTKGFQLFRYDLVSNSKTEIKLPVDLTSNLKSFVSTFEEYEKKDLEEMKNDKTLSQSVIDKFIEQDKEYYEYKKLNNKIVGIDIEGEEIQCDSFNDKYYTYNMKNNTFREGKIKHEHKGKRSGELLIGKVAKELFQENELWKIDNNGNNIKLIDTAPIDFVRNFYLSPDKTKLIYEVFYEEYPNEKTLKKIYDFDTDKKITVSGDYDSCYFNNDSDRIIFNGNVPYKNSKIVILND</sequence>
<accession>A0A9W5YB68</accession>
<name>A0A9W5YB68_9FIRM</name>
<dbReference type="EMBL" id="BRLB01000001">
    <property type="protein sequence ID" value="GKX28063.1"/>
    <property type="molecule type" value="Genomic_DNA"/>
</dbReference>
<comment type="caution">
    <text evidence="1">The sequence shown here is derived from an EMBL/GenBank/DDBJ whole genome shotgun (WGS) entry which is preliminary data.</text>
</comment>